<accession>A0A9P6NCU4</accession>
<feature type="region of interest" description="Disordered" evidence="1">
    <location>
        <begin position="1"/>
        <end position="21"/>
    </location>
</feature>
<evidence type="ECO:0000313" key="2">
    <source>
        <dbReference type="EMBL" id="KAG0141829.1"/>
    </source>
</evidence>
<dbReference type="Proteomes" id="UP000886653">
    <property type="component" value="Unassembled WGS sequence"/>
</dbReference>
<organism evidence="2 3">
    <name type="scientific">Cronartium quercuum f. sp. fusiforme G11</name>
    <dbReference type="NCBI Taxonomy" id="708437"/>
    <lineage>
        <taxon>Eukaryota</taxon>
        <taxon>Fungi</taxon>
        <taxon>Dikarya</taxon>
        <taxon>Basidiomycota</taxon>
        <taxon>Pucciniomycotina</taxon>
        <taxon>Pucciniomycetes</taxon>
        <taxon>Pucciniales</taxon>
        <taxon>Coleosporiaceae</taxon>
        <taxon>Cronartium</taxon>
    </lineage>
</organism>
<proteinExistence type="predicted"/>
<dbReference type="EMBL" id="MU167370">
    <property type="protein sequence ID" value="KAG0141829.1"/>
    <property type="molecule type" value="Genomic_DNA"/>
</dbReference>
<comment type="caution">
    <text evidence="2">The sequence shown here is derived from an EMBL/GenBank/DDBJ whole genome shotgun (WGS) entry which is preliminary data.</text>
</comment>
<reference evidence="2" key="1">
    <citation type="submission" date="2013-11" db="EMBL/GenBank/DDBJ databases">
        <title>Genome sequence of the fusiform rust pathogen reveals effectors for host alternation and coevolution with pine.</title>
        <authorList>
            <consortium name="DOE Joint Genome Institute"/>
            <person name="Smith K."/>
            <person name="Pendleton A."/>
            <person name="Kubisiak T."/>
            <person name="Anderson C."/>
            <person name="Salamov A."/>
            <person name="Aerts A."/>
            <person name="Riley R."/>
            <person name="Clum A."/>
            <person name="Lindquist E."/>
            <person name="Ence D."/>
            <person name="Campbell M."/>
            <person name="Kronenberg Z."/>
            <person name="Feau N."/>
            <person name="Dhillon B."/>
            <person name="Hamelin R."/>
            <person name="Burleigh J."/>
            <person name="Smith J."/>
            <person name="Yandell M."/>
            <person name="Nelson C."/>
            <person name="Grigoriev I."/>
            <person name="Davis J."/>
        </authorList>
    </citation>
    <scope>NUCLEOTIDE SEQUENCE</scope>
    <source>
        <strain evidence="2">G11</strain>
    </source>
</reference>
<dbReference type="AlphaFoldDB" id="A0A9P6NCU4"/>
<evidence type="ECO:0000256" key="1">
    <source>
        <dbReference type="SAM" id="MobiDB-lite"/>
    </source>
</evidence>
<sequence length="152" mass="16824">MISKKRPPQKKSGGPPKADCTRRAAVPPFDMDLNWVMYCGGQQWLHSRLSKVPILGFSDNNQHTVTQSAHVLLRTSSSSPLTFRVLDTFLDYLKLSCKGFGLMKHCAVTYPLLMSPLSTYQSDGLIASQILAAIESRRDNDGQAKAQLRSQG</sequence>
<keyword evidence="3" id="KW-1185">Reference proteome</keyword>
<evidence type="ECO:0000313" key="3">
    <source>
        <dbReference type="Proteomes" id="UP000886653"/>
    </source>
</evidence>
<name>A0A9P6NCU4_9BASI</name>
<protein>
    <submittedName>
        <fullName evidence="2">Uncharacterized protein</fullName>
    </submittedName>
</protein>
<gene>
    <name evidence="2" type="ORF">CROQUDRAFT_98321</name>
</gene>